<dbReference type="Proteomes" id="UP000660380">
    <property type="component" value="Unassembled WGS sequence"/>
</dbReference>
<sequence>MSDYFQGIPLQSVFLTKKAVESSSNDDQVSRKLAETIVDAASDRKAGDIVLLHVASVSYLADYFVMMTGYSRVQVRAIADAIEEKVKTELQRNPLRTAGKTEGSWVLHDYGDIIVHVMMPKEREFYNLEAFWGHAERIEYPKPDEGGGNEYD</sequence>
<dbReference type="PANTHER" id="PTHR21043">
    <property type="entry name" value="IOJAP SUPERFAMILY ORTHOLOG"/>
    <property type="match status" value="1"/>
</dbReference>
<dbReference type="NCBIfam" id="TIGR00090">
    <property type="entry name" value="rsfS_iojap_ybeB"/>
    <property type="match status" value="1"/>
</dbReference>
<accession>A0ABR8GI31</accession>
<comment type="subunit">
    <text evidence="2">Interacts with ribosomal protein uL14 (rplN).</text>
</comment>
<comment type="subcellular location">
    <subcellularLocation>
        <location evidence="2">Cytoplasm</location>
    </subcellularLocation>
</comment>
<keyword evidence="2" id="KW-0963">Cytoplasm</keyword>
<dbReference type="InterPro" id="IPR004394">
    <property type="entry name" value="Iojap/RsfS/C7orf30"/>
</dbReference>
<protein>
    <recommendedName>
        <fullName evidence="2">Ribosomal silencing factor RsfS</fullName>
    </recommendedName>
</protein>
<dbReference type="SUPFAM" id="SSF81301">
    <property type="entry name" value="Nucleotidyltransferase"/>
    <property type="match status" value="1"/>
</dbReference>
<comment type="function">
    <text evidence="2">Functions as a ribosomal silencing factor. Interacts with ribosomal protein uL14 (rplN), blocking formation of intersubunit bridge B8. Prevents association of the 30S and 50S ribosomal subunits and the formation of functional ribosomes, thus repressing translation.</text>
</comment>
<evidence type="ECO:0000256" key="1">
    <source>
        <dbReference type="ARBA" id="ARBA00010574"/>
    </source>
</evidence>
<comment type="similarity">
    <text evidence="1 2">Belongs to the Iojap/RsfS family.</text>
</comment>
<dbReference type="Gene3D" id="3.30.460.10">
    <property type="entry name" value="Beta Polymerase, domain 2"/>
    <property type="match status" value="1"/>
</dbReference>
<comment type="caution">
    <text evidence="3">The sequence shown here is derived from an EMBL/GenBank/DDBJ whole genome shotgun (WGS) entry which is preliminary data.</text>
</comment>
<reference evidence="3 4" key="1">
    <citation type="journal article" date="2020" name="ISME J.">
        <title>Comparative genomics reveals insights into cyanobacterial evolution and habitat adaptation.</title>
        <authorList>
            <person name="Chen M.Y."/>
            <person name="Teng W.K."/>
            <person name="Zhao L."/>
            <person name="Hu C.X."/>
            <person name="Zhou Y.K."/>
            <person name="Han B.P."/>
            <person name="Song L.R."/>
            <person name="Shu W.S."/>
        </authorList>
    </citation>
    <scope>NUCLEOTIDE SEQUENCE [LARGE SCALE GENOMIC DNA]</scope>
    <source>
        <strain evidence="3 4">FACHB-248</strain>
    </source>
</reference>
<dbReference type="Pfam" id="PF02410">
    <property type="entry name" value="RsfS"/>
    <property type="match status" value="1"/>
</dbReference>
<evidence type="ECO:0000313" key="3">
    <source>
        <dbReference type="EMBL" id="MBD2603026.1"/>
    </source>
</evidence>
<organism evidence="3 4">
    <name type="scientific">Scytonema hofmannii FACHB-248</name>
    <dbReference type="NCBI Taxonomy" id="1842502"/>
    <lineage>
        <taxon>Bacteria</taxon>
        <taxon>Bacillati</taxon>
        <taxon>Cyanobacteriota</taxon>
        <taxon>Cyanophyceae</taxon>
        <taxon>Nostocales</taxon>
        <taxon>Scytonemataceae</taxon>
        <taxon>Scytonema</taxon>
    </lineage>
</organism>
<keyword evidence="2" id="KW-0810">Translation regulation</keyword>
<evidence type="ECO:0000313" key="4">
    <source>
        <dbReference type="Proteomes" id="UP000660380"/>
    </source>
</evidence>
<gene>
    <name evidence="2 3" type="primary">rsfS</name>
    <name evidence="3" type="ORF">H6G81_00450</name>
</gene>
<dbReference type="PANTHER" id="PTHR21043:SF0">
    <property type="entry name" value="MITOCHONDRIAL ASSEMBLY OF RIBOSOMAL LARGE SUBUNIT PROTEIN 1"/>
    <property type="match status" value="1"/>
</dbReference>
<keyword evidence="2" id="KW-0678">Repressor</keyword>
<evidence type="ECO:0000256" key="2">
    <source>
        <dbReference type="HAMAP-Rule" id="MF_01477"/>
    </source>
</evidence>
<keyword evidence="4" id="KW-1185">Reference proteome</keyword>
<name>A0ABR8GI31_9CYAN</name>
<dbReference type="HAMAP" id="MF_01477">
    <property type="entry name" value="Iojap_RsfS"/>
    <property type="match status" value="1"/>
</dbReference>
<dbReference type="EMBL" id="JACJTA010000001">
    <property type="protein sequence ID" value="MBD2603026.1"/>
    <property type="molecule type" value="Genomic_DNA"/>
</dbReference>
<proteinExistence type="inferred from homology"/>
<dbReference type="InterPro" id="IPR043519">
    <property type="entry name" value="NT_sf"/>
</dbReference>
<dbReference type="RefSeq" id="WP_029635431.1">
    <property type="nucleotide sequence ID" value="NZ_JACJTA010000001.1"/>
</dbReference>